<evidence type="ECO:0000256" key="3">
    <source>
        <dbReference type="ARBA" id="ARBA00022737"/>
    </source>
</evidence>
<evidence type="ECO:0000256" key="1">
    <source>
        <dbReference type="ARBA" id="ARBA00004123"/>
    </source>
</evidence>
<organism evidence="9 10">
    <name type="scientific">Clonorchis sinensis</name>
    <name type="common">Chinese liver fluke</name>
    <dbReference type="NCBI Taxonomy" id="79923"/>
    <lineage>
        <taxon>Eukaryota</taxon>
        <taxon>Metazoa</taxon>
        <taxon>Spiralia</taxon>
        <taxon>Lophotrochozoa</taxon>
        <taxon>Platyhelminthes</taxon>
        <taxon>Trematoda</taxon>
        <taxon>Digenea</taxon>
        <taxon>Opisthorchiida</taxon>
        <taxon>Opisthorchiata</taxon>
        <taxon>Opisthorchiidae</taxon>
        <taxon>Clonorchis</taxon>
    </lineage>
</organism>
<keyword evidence="10" id="KW-1185">Reference proteome</keyword>
<dbReference type="SMART" id="SM00355">
    <property type="entry name" value="ZnF_C2H2"/>
    <property type="match status" value="2"/>
</dbReference>
<dbReference type="Proteomes" id="UP000008909">
    <property type="component" value="Unassembled WGS sequence"/>
</dbReference>
<dbReference type="SUPFAM" id="SSF57667">
    <property type="entry name" value="beta-beta-alpha zinc fingers"/>
    <property type="match status" value="1"/>
</dbReference>
<feature type="domain" description="C2H2-type" evidence="8">
    <location>
        <begin position="111"/>
        <end position="139"/>
    </location>
</feature>
<keyword evidence="6" id="KW-0539">Nucleus</keyword>
<evidence type="ECO:0000256" key="5">
    <source>
        <dbReference type="ARBA" id="ARBA00022833"/>
    </source>
</evidence>
<dbReference type="Pfam" id="PF00096">
    <property type="entry name" value="zf-C2H2"/>
    <property type="match status" value="1"/>
</dbReference>
<dbReference type="InterPro" id="IPR036236">
    <property type="entry name" value="Znf_C2H2_sf"/>
</dbReference>
<proteinExistence type="predicted"/>
<keyword evidence="4 7" id="KW-0863">Zinc-finger</keyword>
<dbReference type="GO" id="GO:0005634">
    <property type="term" value="C:nucleus"/>
    <property type="evidence" value="ECO:0007669"/>
    <property type="project" value="UniProtKB-SubCell"/>
</dbReference>
<dbReference type="EMBL" id="DF143117">
    <property type="protein sequence ID" value="GAA35619.2"/>
    <property type="molecule type" value="Genomic_DNA"/>
</dbReference>
<evidence type="ECO:0000256" key="7">
    <source>
        <dbReference type="PROSITE-ProRule" id="PRU00042"/>
    </source>
</evidence>
<dbReference type="PANTHER" id="PTHR16515:SF49">
    <property type="entry name" value="GASTRULA ZINC FINGER PROTEIN XLCGF49.1-LIKE-RELATED"/>
    <property type="match status" value="1"/>
</dbReference>
<feature type="domain" description="C2H2-type" evidence="8">
    <location>
        <begin position="83"/>
        <end position="110"/>
    </location>
</feature>
<evidence type="ECO:0000256" key="6">
    <source>
        <dbReference type="ARBA" id="ARBA00023242"/>
    </source>
</evidence>
<comment type="subcellular location">
    <subcellularLocation>
        <location evidence="1">Nucleus</location>
    </subcellularLocation>
</comment>
<evidence type="ECO:0000256" key="2">
    <source>
        <dbReference type="ARBA" id="ARBA00022723"/>
    </source>
</evidence>
<sequence>MLEPSGKHLRMRVIVVFMKEWYNCESSVAWKRGARKRQLTVTVNKLPTSEYGNFGSVTGLQHVKLIRNSLPTTEETDDKSRVYKCHLCGNSFAWSWKLRSHTLTHSGSRNYPCDLCDKLFKYEHTLNAHIRTVHMDEHSGDQLQKHTCEVCGKRCTYHQLDESFLNRNEGIIS</sequence>
<evidence type="ECO:0000313" key="10">
    <source>
        <dbReference type="Proteomes" id="UP000008909"/>
    </source>
</evidence>
<dbReference type="PANTHER" id="PTHR16515">
    <property type="entry name" value="PR DOMAIN ZINC FINGER PROTEIN"/>
    <property type="match status" value="1"/>
</dbReference>
<protein>
    <submittedName>
        <fullName evidence="9">KRAB domain-containing zinc finger protein</fullName>
    </submittedName>
</protein>
<dbReference type="PROSITE" id="PS50157">
    <property type="entry name" value="ZINC_FINGER_C2H2_2"/>
    <property type="match status" value="2"/>
</dbReference>
<dbReference type="InterPro" id="IPR013087">
    <property type="entry name" value="Znf_C2H2_type"/>
</dbReference>
<dbReference type="InterPro" id="IPR050331">
    <property type="entry name" value="Zinc_finger"/>
</dbReference>
<dbReference type="PROSITE" id="PS00028">
    <property type="entry name" value="ZINC_FINGER_C2H2_1"/>
    <property type="match status" value="2"/>
</dbReference>
<name>H2KR77_CLOSI</name>
<keyword evidence="5" id="KW-0862">Zinc</keyword>
<accession>H2KR77</accession>
<dbReference type="GO" id="GO:0008270">
    <property type="term" value="F:zinc ion binding"/>
    <property type="evidence" value="ECO:0007669"/>
    <property type="project" value="UniProtKB-KW"/>
</dbReference>
<keyword evidence="3" id="KW-0677">Repeat</keyword>
<keyword evidence="2" id="KW-0479">Metal-binding</keyword>
<reference evidence="9" key="1">
    <citation type="journal article" date="2011" name="Genome Biol.">
        <title>The draft genome of the carcinogenic human liver fluke Clonorchis sinensis.</title>
        <authorList>
            <person name="Wang X."/>
            <person name="Chen W."/>
            <person name="Huang Y."/>
            <person name="Sun J."/>
            <person name="Men J."/>
            <person name="Liu H."/>
            <person name="Luo F."/>
            <person name="Guo L."/>
            <person name="Lv X."/>
            <person name="Deng C."/>
            <person name="Zhou C."/>
            <person name="Fan Y."/>
            <person name="Li X."/>
            <person name="Huang L."/>
            <person name="Hu Y."/>
            <person name="Liang C."/>
            <person name="Hu X."/>
            <person name="Xu J."/>
            <person name="Yu X."/>
        </authorList>
    </citation>
    <scope>NUCLEOTIDE SEQUENCE [LARGE SCALE GENOMIC DNA]</scope>
    <source>
        <strain evidence="9">Henan</strain>
    </source>
</reference>
<evidence type="ECO:0000259" key="8">
    <source>
        <dbReference type="PROSITE" id="PS50157"/>
    </source>
</evidence>
<dbReference type="GO" id="GO:0010468">
    <property type="term" value="P:regulation of gene expression"/>
    <property type="evidence" value="ECO:0007669"/>
    <property type="project" value="TreeGrafter"/>
</dbReference>
<gene>
    <name evidence="9" type="ORF">CLF_105625</name>
</gene>
<dbReference type="Gene3D" id="3.30.160.60">
    <property type="entry name" value="Classic Zinc Finger"/>
    <property type="match status" value="2"/>
</dbReference>
<reference key="2">
    <citation type="submission" date="2011-10" db="EMBL/GenBank/DDBJ databases">
        <title>The genome and transcriptome sequence of Clonorchis sinensis provide insights into the carcinogenic liver fluke.</title>
        <authorList>
            <person name="Wang X."/>
            <person name="Huang Y."/>
            <person name="Chen W."/>
            <person name="Liu H."/>
            <person name="Guo L."/>
            <person name="Chen Y."/>
            <person name="Luo F."/>
            <person name="Zhou W."/>
            <person name="Sun J."/>
            <person name="Mao Q."/>
            <person name="Liang P."/>
            <person name="Zhou C."/>
            <person name="Tian Y."/>
            <person name="Men J."/>
            <person name="Lv X."/>
            <person name="Huang L."/>
            <person name="Zhou J."/>
            <person name="Hu Y."/>
            <person name="Li R."/>
            <person name="Zhang F."/>
            <person name="Lei H."/>
            <person name="Li X."/>
            <person name="Hu X."/>
            <person name="Liang C."/>
            <person name="Xu J."/>
            <person name="Wu Z."/>
            <person name="Yu X."/>
        </authorList>
    </citation>
    <scope>NUCLEOTIDE SEQUENCE</scope>
    <source>
        <strain>Henan</strain>
    </source>
</reference>
<dbReference type="AlphaFoldDB" id="H2KR77"/>
<evidence type="ECO:0000313" key="9">
    <source>
        <dbReference type="EMBL" id="GAA35619.2"/>
    </source>
</evidence>
<evidence type="ECO:0000256" key="4">
    <source>
        <dbReference type="ARBA" id="ARBA00022771"/>
    </source>
</evidence>